<dbReference type="EMBL" id="RAWM01000009">
    <property type="protein sequence ID" value="RKH72268.1"/>
    <property type="molecule type" value="Genomic_DNA"/>
</dbReference>
<name>A0A3A8QX23_9BACT</name>
<feature type="transmembrane region" description="Helical" evidence="2">
    <location>
        <begin position="134"/>
        <end position="155"/>
    </location>
</feature>
<feature type="transmembrane region" description="Helical" evidence="2">
    <location>
        <begin position="107"/>
        <end position="128"/>
    </location>
</feature>
<proteinExistence type="predicted"/>
<keyword evidence="2" id="KW-0472">Membrane</keyword>
<organism evidence="3 4">
    <name type="scientific">Corallococcus interemptor</name>
    <dbReference type="NCBI Taxonomy" id="2316720"/>
    <lineage>
        <taxon>Bacteria</taxon>
        <taxon>Pseudomonadati</taxon>
        <taxon>Myxococcota</taxon>
        <taxon>Myxococcia</taxon>
        <taxon>Myxococcales</taxon>
        <taxon>Cystobacterineae</taxon>
        <taxon>Myxococcaceae</taxon>
        <taxon>Corallococcus</taxon>
    </lineage>
</organism>
<dbReference type="RefSeq" id="WP_121769167.1">
    <property type="nucleotide sequence ID" value="NZ_RAWM01000009.1"/>
</dbReference>
<feature type="region of interest" description="Disordered" evidence="1">
    <location>
        <begin position="204"/>
        <end position="266"/>
    </location>
</feature>
<protein>
    <submittedName>
        <fullName evidence="3">Uncharacterized protein</fullName>
    </submittedName>
</protein>
<dbReference type="AlphaFoldDB" id="A0A3A8QX23"/>
<comment type="caution">
    <text evidence="3">The sequence shown here is derived from an EMBL/GenBank/DDBJ whole genome shotgun (WGS) entry which is preliminary data.</text>
</comment>
<evidence type="ECO:0000313" key="3">
    <source>
        <dbReference type="EMBL" id="RKH72268.1"/>
    </source>
</evidence>
<evidence type="ECO:0000256" key="2">
    <source>
        <dbReference type="SAM" id="Phobius"/>
    </source>
</evidence>
<gene>
    <name evidence="3" type="ORF">D7X96_05495</name>
</gene>
<keyword evidence="4" id="KW-1185">Reference proteome</keyword>
<evidence type="ECO:0000313" key="4">
    <source>
        <dbReference type="Proteomes" id="UP000282656"/>
    </source>
</evidence>
<keyword evidence="2" id="KW-0812">Transmembrane</keyword>
<evidence type="ECO:0000256" key="1">
    <source>
        <dbReference type="SAM" id="MobiDB-lite"/>
    </source>
</evidence>
<sequence length="266" mass="28182">MLVGCGTPRPARIGRSLALPNGEPRTPCESEDWYDLAPARIEARAQSGVGNYQVHYFKDYEGIGVFKVGKDQPEPLEGLWARLGEPELQRRHEERLEPVKAAQRHSLYWSLGSLGGIAAGLGTAVALVDKNDTAASVAGVTGLVAGVVGLVGALVSAPTARDVLDANARASLLMPGEDDVFAGRRGVNTLNSVRRLQCGGRPVAFTEERPADSRVAEEAVPASKPHVAEEAVPASQPRDAQQPATPVKARGEPQKPITVWPPPSSP</sequence>
<reference evidence="4" key="1">
    <citation type="submission" date="2018-09" db="EMBL/GenBank/DDBJ databases">
        <authorList>
            <person name="Livingstone P.G."/>
            <person name="Whitworth D.E."/>
        </authorList>
    </citation>
    <scope>NUCLEOTIDE SEQUENCE [LARGE SCALE GENOMIC DNA]</scope>
    <source>
        <strain evidence="4">AB047A</strain>
    </source>
</reference>
<dbReference type="Proteomes" id="UP000282656">
    <property type="component" value="Unassembled WGS sequence"/>
</dbReference>
<keyword evidence="2" id="KW-1133">Transmembrane helix</keyword>
<accession>A0A3A8QX23</accession>
<feature type="compositionally biased region" description="Basic and acidic residues" evidence="1">
    <location>
        <begin position="206"/>
        <end position="217"/>
    </location>
</feature>